<evidence type="ECO:0000313" key="2">
    <source>
        <dbReference type="Proteomes" id="UP000827872"/>
    </source>
</evidence>
<reference evidence="1" key="1">
    <citation type="submission" date="2021-08" db="EMBL/GenBank/DDBJ databases">
        <title>The first chromosome-level gecko genome reveals the dynamic sex chromosomes of Neotropical dwarf geckos (Sphaerodactylidae: Sphaerodactylus).</title>
        <authorList>
            <person name="Pinto B.J."/>
            <person name="Keating S.E."/>
            <person name="Gamble T."/>
        </authorList>
    </citation>
    <scope>NUCLEOTIDE SEQUENCE</scope>
    <source>
        <strain evidence="1">TG3544</strain>
    </source>
</reference>
<evidence type="ECO:0000313" key="1">
    <source>
        <dbReference type="EMBL" id="KAH8005588.1"/>
    </source>
</evidence>
<sequence length="1375" mass="148137">MDGDDDFKELRGRRRRRQQGQEEKEEESRAAGGGPGQAVAQEGPGEPGQAPTAAAFRGLGEVERLHLASAGNSPDCPFCGKGFGTLETRGSHLKRCAARVAVPPPLLLQVVRQQSSGLPASLSGLKRKVSSFTEQSTKKRKTGTRIGDAEEELLVAMAMSRSLREEEEAKARLLTRGRTNRAYQGRKNPQAEKKNRAVASHSPPRLLLQDPEVARRQMEERMALLLSEVEEFPSTPLLAPSQLLESELTWKADWPLTLPRGPLSSLWECSSLRGLSDPGSVCVAGSTLPALPGQTDQRPTQSMVLPFGGSVRAETEDSPWEERKEDAQEGSQKEAGALRDLMLLAGEGLTLTQWSPAAQPVEEPGEEWAPSDSQRSNPNRSLEKKLPVGSSTPSALLGSLAAAFKGMVNNPHLSDIQFQVDSGELFYAHMFVLYARCPQLMELVDQKGFLVAEEGGMRTPRVLLNDVSGEAVRTFFNYLYSAETFVPPQAQSDVAALATRFGMTELVALCESCDWNGHPAVDASGQEEEESGQEEEERVEKFEELLKSIWMGEEEEDRALLPEELGSENVVDEQGLEEIYEFAATQRKAEEGRCSLDSNQVEPEAVPGDSSKWEGHLDGELSHLQAQGARRKAVLGLLDPGDDQRPLGAASRRHLAAALLELAEASEELSEKSLQPGSWGESSQLFQQSCSGKDPSDDDDDDDVMKPFTPLGLEKQLLPVCRNFSSGDSQVSLVVPAGKSPASPKRRRGIGSDTSLSLFSPTPQKARGAPCRSEEQELPKLQSGGASSGVAAGSGPDHTQYSPAPLPPSFRSCAVDVQGDLVQILGAEGEGRHGQRKQQVEVMGPPSKEQEASGAAKLCLGEDIPCCQGTREVLLGSLPVGEAGAGSRKMLLPGTPLLSQRGPDHEQIAKPGLASSPEAQEPAIIPSPKRHPLRAGLPRGLRSPSPGGGKAVPDVVIVEDSEDEAEAAPLLTWGSSVLEADLPLSEDDTSLVASQIGDCQVGSSPRSLLMVGGMLPGGSGTAGNGPLPHFEYGEEERDCGDGSGSRRRRFQDQSDVSEVLPLSQRLAVLSSACSQDTCHSARGCPSAPVPSHKTPDLACREREAPHTTPQTPIPSYSIMETPELKKELRRFGVRALPKKKMVLKLKEIFQYTHQRPDSTSSQPLLGQGSKAAPQRPASAAASSDFPKQQPSFPGLPQVRLAGGGFRGSCGADHQGGQMAKQGICLPAGSGRLKSSVENPVRGGQALAPCPKGDGLSRVDGDMSVILQSSSTEFETSMQTEEEEEDISPSQSSRREADKLVALRQYIHSRPALCRQILLYEPFELTGLQSELKQNDIRIGLGRLLEFLDTHCITFTTAETRREKRQRNGRQGRGRY</sequence>
<keyword evidence="2" id="KW-1185">Reference proteome</keyword>
<name>A0ACB8FJ59_9SAUR</name>
<organism evidence="1 2">
    <name type="scientific">Sphaerodactylus townsendi</name>
    <dbReference type="NCBI Taxonomy" id="933632"/>
    <lineage>
        <taxon>Eukaryota</taxon>
        <taxon>Metazoa</taxon>
        <taxon>Chordata</taxon>
        <taxon>Craniata</taxon>
        <taxon>Vertebrata</taxon>
        <taxon>Euteleostomi</taxon>
        <taxon>Lepidosauria</taxon>
        <taxon>Squamata</taxon>
        <taxon>Bifurcata</taxon>
        <taxon>Gekkota</taxon>
        <taxon>Sphaerodactylidae</taxon>
        <taxon>Sphaerodactylus</taxon>
    </lineage>
</organism>
<dbReference type="EMBL" id="CM037617">
    <property type="protein sequence ID" value="KAH8005588.1"/>
    <property type="molecule type" value="Genomic_DNA"/>
</dbReference>
<dbReference type="Proteomes" id="UP000827872">
    <property type="component" value="Linkage Group LG04"/>
</dbReference>
<proteinExistence type="predicted"/>
<accession>A0ACB8FJ59</accession>
<comment type="caution">
    <text evidence="1">The sequence shown here is derived from an EMBL/GenBank/DDBJ whole genome shotgun (WGS) entry which is preliminary data.</text>
</comment>
<protein>
    <submittedName>
        <fullName evidence="1">Uncharacterized protein</fullName>
    </submittedName>
</protein>
<gene>
    <name evidence="1" type="ORF">K3G42_030439</name>
</gene>